<feature type="region of interest" description="Disordered" evidence="8">
    <location>
        <begin position="624"/>
        <end position="669"/>
    </location>
</feature>
<dbReference type="InterPro" id="IPR036869">
    <property type="entry name" value="J_dom_sf"/>
</dbReference>
<dbReference type="InterPro" id="IPR002939">
    <property type="entry name" value="DnaJ_C"/>
</dbReference>
<evidence type="ECO:0000256" key="1">
    <source>
        <dbReference type="ARBA" id="ARBA00022723"/>
    </source>
</evidence>
<keyword evidence="2" id="KW-0677">Repeat</keyword>
<dbReference type="InterPro" id="IPR046341">
    <property type="entry name" value="SET_dom_sf"/>
</dbReference>
<keyword evidence="4 7" id="KW-0862">Zinc</keyword>
<dbReference type="PROSITE" id="PS50280">
    <property type="entry name" value="SET"/>
    <property type="match status" value="1"/>
</dbReference>
<feature type="domain" description="SET" evidence="10">
    <location>
        <begin position="82"/>
        <end position="204"/>
    </location>
</feature>
<dbReference type="AlphaFoldDB" id="A0A1C7MQP8"/>
<dbReference type="GO" id="GO:0042026">
    <property type="term" value="P:protein refolding"/>
    <property type="evidence" value="ECO:0007669"/>
    <property type="project" value="TreeGrafter"/>
</dbReference>
<dbReference type="PROSITE" id="PS51188">
    <property type="entry name" value="ZF_CR"/>
    <property type="match status" value="1"/>
</dbReference>
<comment type="caution">
    <text evidence="12">The sequence shown here is derived from an EMBL/GenBank/DDBJ whole genome shotgun (WGS) entry which is preliminary data.</text>
</comment>
<dbReference type="FunFam" id="2.10.230.10:FF:000001">
    <property type="entry name" value="DnaJ subfamily A member 2"/>
    <property type="match status" value="1"/>
</dbReference>
<feature type="zinc finger region" description="CR-type" evidence="7">
    <location>
        <begin position="406"/>
        <end position="487"/>
    </location>
</feature>
<dbReference type="SMART" id="SM00271">
    <property type="entry name" value="DnaJ"/>
    <property type="match status" value="1"/>
</dbReference>
<dbReference type="HAMAP" id="MF_01152">
    <property type="entry name" value="DnaJ"/>
    <property type="match status" value="1"/>
</dbReference>
<dbReference type="Pfam" id="PF01556">
    <property type="entry name" value="DnaJ_C"/>
    <property type="match status" value="1"/>
</dbReference>
<feature type="compositionally biased region" description="Low complexity" evidence="8">
    <location>
        <begin position="642"/>
        <end position="661"/>
    </location>
</feature>
<dbReference type="Pfam" id="PF00684">
    <property type="entry name" value="DnaJ_CXXCXGXG"/>
    <property type="match status" value="1"/>
</dbReference>
<dbReference type="OrthoDB" id="10256793at2759"/>
<feature type="domain" description="CR-type" evidence="11">
    <location>
        <begin position="406"/>
        <end position="487"/>
    </location>
</feature>
<dbReference type="Gene3D" id="2.60.260.20">
    <property type="entry name" value="Urease metallochaperone UreE, N-terminal domain"/>
    <property type="match status" value="2"/>
</dbReference>
<dbReference type="Gene3D" id="2.10.230.10">
    <property type="entry name" value="Heat shock protein DnaJ, cysteine-rich domain"/>
    <property type="match status" value="1"/>
</dbReference>
<dbReference type="PROSITE" id="PS00636">
    <property type="entry name" value="DNAJ_1"/>
    <property type="match status" value="1"/>
</dbReference>
<keyword evidence="3 7" id="KW-0863">Zinc-finger</keyword>
<dbReference type="PANTHER" id="PTHR43096:SF52">
    <property type="entry name" value="DNAJ HOMOLOG 1, MITOCHONDRIAL-RELATED"/>
    <property type="match status" value="1"/>
</dbReference>
<evidence type="ECO:0000313" key="13">
    <source>
        <dbReference type="Proteomes" id="UP000092993"/>
    </source>
</evidence>
<dbReference type="InterPro" id="IPR001214">
    <property type="entry name" value="SET_dom"/>
</dbReference>
<dbReference type="Gene3D" id="1.10.287.110">
    <property type="entry name" value="DnaJ domain"/>
    <property type="match status" value="1"/>
</dbReference>
<organism evidence="12 13">
    <name type="scientific">Grifola frondosa</name>
    <name type="common">Maitake</name>
    <name type="synonym">Polyporus frondosus</name>
    <dbReference type="NCBI Taxonomy" id="5627"/>
    <lineage>
        <taxon>Eukaryota</taxon>
        <taxon>Fungi</taxon>
        <taxon>Dikarya</taxon>
        <taxon>Basidiomycota</taxon>
        <taxon>Agaricomycotina</taxon>
        <taxon>Agaricomycetes</taxon>
        <taxon>Polyporales</taxon>
        <taxon>Grifolaceae</taxon>
        <taxon>Grifola</taxon>
    </lineage>
</organism>
<keyword evidence="1 7" id="KW-0479">Metal-binding</keyword>
<reference evidence="12 13" key="1">
    <citation type="submission" date="2016-03" db="EMBL/GenBank/DDBJ databases">
        <title>Whole genome sequencing of Grifola frondosa 9006-11.</title>
        <authorList>
            <person name="Min B."/>
            <person name="Park H."/>
            <person name="Kim J.-G."/>
            <person name="Cho H."/>
            <person name="Oh Y.-L."/>
            <person name="Kong W.-S."/>
            <person name="Choi I.-G."/>
        </authorList>
    </citation>
    <scope>NUCLEOTIDE SEQUENCE [LARGE SCALE GENOMIC DNA]</scope>
    <source>
        <strain evidence="12 13">9006-11</strain>
    </source>
</reference>
<dbReference type="SUPFAM" id="SSF57938">
    <property type="entry name" value="DnaJ/Hsp40 cysteine-rich domain"/>
    <property type="match status" value="1"/>
</dbReference>
<dbReference type="CDD" id="cd10719">
    <property type="entry name" value="DnaJ_zf"/>
    <property type="match status" value="1"/>
</dbReference>
<dbReference type="InterPro" id="IPR001623">
    <property type="entry name" value="DnaJ_domain"/>
</dbReference>
<keyword evidence="13" id="KW-1185">Reference proteome</keyword>
<dbReference type="CDD" id="cd10747">
    <property type="entry name" value="DnaJ_C"/>
    <property type="match status" value="1"/>
</dbReference>
<evidence type="ECO:0000256" key="3">
    <source>
        <dbReference type="ARBA" id="ARBA00022771"/>
    </source>
</evidence>
<dbReference type="Pfam" id="PF00226">
    <property type="entry name" value="DnaJ"/>
    <property type="match status" value="1"/>
</dbReference>
<dbReference type="InterPro" id="IPR012724">
    <property type="entry name" value="DnaJ"/>
</dbReference>
<dbReference type="GO" id="GO:0009408">
    <property type="term" value="P:response to heat"/>
    <property type="evidence" value="ECO:0007669"/>
    <property type="project" value="InterPro"/>
</dbReference>
<feature type="region of interest" description="Disordered" evidence="8">
    <location>
        <begin position="689"/>
        <end position="713"/>
    </location>
</feature>
<proteinExistence type="inferred from homology"/>
<dbReference type="InterPro" id="IPR036410">
    <property type="entry name" value="HSP_DnaJ_Cys-rich_dom_sf"/>
</dbReference>
<evidence type="ECO:0000256" key="5">
    <source>
        <dbReference type="ARBA" id="ARBA00023186"/>
    </source>
</evidence>
<evidence type="ECO:0000256" key="2">
    <source>
        <dbReference type="ARBA" id="ARBA00022737"/>
    </source>
</evidence>
<dbReference type="InterPro" id="IPR018253">
    <property type="entry name" value="DnaJ_domain_CS"/>
</dbReference>
<evidence type="ECO:0000256" key="6">
    <source>
        <dbReference type="ARBA" id="ARBA00072890"/>
    </source>
</evidence>
<dbReference type="InterPro" id="IPR008971">
    <property type="entry name" value="HSP40/DnaJ_pept-bd"/>
</dbReference>
<dbReference type="SUPFAM" id="SSF49493">
    <property type="entry name" value="HSP40/DnaJ peptide-binding domain"/>
    <property type="match status" value="2"/>
</dbReference>
<dbReference type="EMBL" id="LUGG01000001">
    <property type="protein sequence ID" value="OBZ79037.1"/>
    <property type="molecule type" value="Genomic_DNA"/>
</dbReference>
<sequence>MFTLSPSDCQVQISRLKRGVRVVLVHCWMSSARSRTHHWQPAHWPADVHYISDPSYHSSVPPGVRSYISGTSPGTNLQLIRAPIAVRAILEPSHPAKGQYGLFATKKISPRTHILDYTGEVHCDDRPNSDYDLSLYRSLDGVSVGVDACRMGNEARFINDFRGIKPKPNAVFEERRSANGELRMSVWSGSEIIKKGDEILVSYGKSWWRARLLGVAHLSVASEINRSSSQVMHPSSERAFHASASCSSPKDPYQVLGIKKDATPAEIKKVYFSLARKYHPDTNPDKNAQDKFVEIQEAYDILKDEKKRADYDKYGAASQQQGFDANAFENARSSFGGGFGGFQGGFQDFSSVFGSGRGGGGNEQLFEQLFGAFSGRGRTGAGFTESMHGGDLEASLGVSFMEACKGTSHTINITPVVNCGTCSGTGLKAGAKRSTCTSCGGSGTQTFVIDNGFHMASTCSKCHGSGTTVPRGSQCGECAGAGQVRVRKSVKVDVPAGVEDGMTIKVRGAGDAPLSGKGRPGDLLVRIHVASSKVFRRQGPNIHHDARIPLHTALLGGRVRVPTLDGEVDVRIPGGTQQGEEMVLKGRGVASMFHGSKGDLFVTFNVQLPRSLTKRQREILQQYADDVEGRAPSTQSQGTRGGSATESGTSSGGSDSTPSDSDTNEDSSDFNFCISLSISSSPMGIQFAQADLLSEKDDAEQKTRESEKKRATA</sequence>
<dbReference type="CDD" id="cd06257">
    <property type="entry name" value="DnaJ"/>
    <property type="match status" value="1"/>
</dbReference>
<dbReference type="Proteomes" id="UP000092993">
    <property type="component" value="Unassembled WGS sequence"/>
</dbReference>
<feature type="compositionally biased region" description="Basic and acidic residues" evidence="8">
    <location>
        <begin position="693"/>
        <end position="713"/>
    </location>
</feature>
<dbReference type="PRINTS" id="PR00625">
    <property type="entry name" value="JDOMAIN"/>
</dbReference>
<protein>
    <recommendedName>
        <fullName evidence="6">DnaJ homolog 1, mitochondrial</fullName>
    </recommendedName>
</protein>
<evidence type="ECO:0000259" key="9">
    <source>
        <dbReference type="PROSITE" id="PS50076"/>
    </source>
</evidence>
<dbReference type="PROSITE" id="PS50076">
    <property type="entry name" value="DNAJ_2"/>
    <property type="match status" value="1"/>
</dbReference>
<evidence type="ECO:0000256" key="7">
    <source>
        <dbReference type="PROSITE-ProRule" id="PRU00546"/>
    </source>
</evidence>
<dbReference type="GO" id="GO:0005524">
    <property type="term" value="F:ATP binding"/>
    <property type="evidence" value="ECO:0007669"/>
    <property type="project" value="InterPro"/>
</dbReference>
<feature type="domain" description="J" evidence="9">
    <location>
        <begin position="251"/>
        <end position="315"/>
    </location>
</feature>
<dbReference type="Pfam" id="PF00856">
    <property type="entry name" value="SET"/>
    <property type="match status" value="1"/>
</dbReference>
<dbReference type="InterPro" id="IPR001305">
    <property type="entry name" value="HSP_DnaJ_Cys-rich_dom"/>
</dbReference>
<gene>
    <name evidence="12" type="ORF">A0H81_00495</name>
</gene>
<dbReference type="PANTHER" id="PTHR43096">
    <property type="entry name" value="DNAJ HOMOLOG 1, MITOCHONDRIAL-RELATED"/>
    <property type="match status" value="1"/>
</dbReference>
<dbReference type="SUPFAM" id="SSF82199">
    <property type="entry name" value="SET domain"/>
    <property type="match status" value="1"/>
</dbReference>
<name>A0A1C7MQP8_GRIFR</name>
<keyword evidence="5" id="KW-0143">Chaperone</keyword>
<dbReference type="GO" id="GO:0005737">
    <property type="term" value="C:cytoplasm"/>
    <property type="evidence" value="ECO:0007669"/>
    <property type="project" value="TreeGrafter"/>
</dbReference>
<dbReference type="GO" id="GO:0051082">
    <property type="term" value="F:unfolded protein binding"/>
    <property type="evidence" value="ECO:0007669"/>
    <property type="project" value="InterPro"/>
</dbReference>
<dbReference type="GO" id="GO:0031072">
    <property type="term" value="F:heat shock protein binding"/>
    <property type="evidence" value="ECO:0007669"/>
    <property type="project" value="InterPro"/>
</dbReference>
<dbReference type="FunFam" id="2.60.260.20:FF:000005">
    <property type="entry name" value="Chaperone protein dnaJ 1, mitochondrial"/>
    <property type="match status" value="1"/>
</dbReference>
<dbReference type="STRING" id="5627.A0A1C7MQP8"/>
<evidence type="ECO:0000259" key="10">
    <source>
        <dbReference type="PROSITE" id="PS50280"/>
    </source>
</evidence>
<evidence type="ECO:0000259" key="11">
    <source>
        <dbReference type="PROSITE" id="PS51188"/>
    </source>
</evidence>
<dbReference type="Gene3D" id="2.170.270.10">
    <property type="entry name" value="SET domain"/>
    <property type="match status" value="1"/>
</dbReference>
<dbReference type="SUPFAM" id="SSF46565">
    <property type="entry name" value="Chaperone J-domain"/>
    <property type="match status" value="1"/>
</dbReference>
<accession>A0A1C7MQP8</accession>
<evidence type="ECO:0000313" key="12">
    <source>
        <dbReference type="EMBL" id="OBZ79037.1"/>
    </source>
</evidence>
<evidence type="ECO:0000256" key="8">
    <source>
        <dbReference type="SAM" id="MobiDB-lite"/>
    </source>
</evidence>
<dbReference type="GO" id="GO:0008270">
    <property type="term" value="F:zinc ion binding"/>
    <property type="evidence" value="ECO:0007669"/>
    <property type="project" value="UniProtKB-KW"/>
</dbReference>
<evidence type="ECO:0000256" key="4">
    <source>
        <dbReference type="ARBA" id="ARBA00022833"/>
    </source>
</evidence>